<dbReference type="EMBL" id="MPUH01000079">
    <property type="protein sequence ID" value="OMJ91542.1"/>
    <property type="molecule type" value="Genomic_DNA"/>
</dbReference>
<gene>
    <name evidence="4" type="ORF">SteCoe_5916</name>
</gene>
<keyword evidence="5" id="KW-1185">Reference proteome</keyword>
<dbReference type="PROSITE" id="PS50297">
    <property type="entry name" value="ANK_REP_REGION"/>
    <property type="match status" value="1"/>
</dbReference>
<keyword evidence="1" id="KW-0677">Repeat</keyword>
<proteinExistence type="predicted"/>
<evidence type="ECO:0000256" key="2">
    <source>
        <dbReference type="ARBA" id="ARBA00023043"/>
    </source>
</evidence>
<organism evidence="4 5">
    <name type="scientific">Stentor coeruleus</name>
    <dbReference type="NCBI Taxonomy" id="5963"/>
    <lineage>
        <taxon>Eukaryota</taxon>
        <taxon>Sar</taxon>
        <taxon>Alveolata</taxon>
        <taxon>Ciliophora</taxon>
        <taxon>Postciliodesmatophora</taxon>
        <taxon>Heterotrichea</taxon>
        <taxon>Heterotrichida</taxon>
        <taxon>Stentoridae</taxon>
        <taxon>Stentor</taxon>
    </lineage>
</organism>
<evidence type="ECO:0000313" key="4">
    <source>
        <dbReference type="EMBL" id="OMJ91542.1"/>
    </source>
</evidence>
<dbReference type="AlphaFoldDB" id="A0A1R2CRA6"/>
<accession>A0A1R2CRA6</accession>
<evidence type="ECO:0000313" key="5">
    <source>
        <dbReference type="Proteomes" id="UP000187209"/>
    </source>
</evidence>
<sequence length="154" mass="17763">MQVDILRAIFSKDLDLVRKLFENKSPNIPLTTYSQTALHFAVIKNNKDLALLLINELNAETNPYDINGWTPLGLIGIEGNDDKYEIAQFLISAGADVDFSNRNSNYCSPFDFAKDNRDNCPEIFKLFSKFTKRASWKKKKALIFLWELERLRLV</sequence>
<dbReference type="PANTHER" id="PTHR24134:SF9">
    <property type="entry name" value="ANKYRIN REPEAT AND SOCS BOX PROTEIN 8"/>
    <property type="match status" value="1"/>
</dbReference>
<dbReference type="SUPFAM" id="SSF48403">
    <property type="entry name" value="Ankyrin repeat"/>
    <property type="match status" value="1"/>
</dbReference>
<dbReference type="Gene3D" id="1.25.40.20">
    <property type="entry name" value="Ankyrin repeat-containing domain"/>
    <property type="match status" value="1"/>
</dbReference>
<evidence type="ECO:0000256" key="3">
    <source>
        <dbReference type="PROSITE-ProRule" id="PRU00023"/>
    </source>
</evidence>
<evidence type="ECO:0000256" key="1">
    <source>
        <dbReference type="ARBA" id="ARBA00022737"/>
    </source>
</evidence>
<dbReference type="Proteomes" id="UP000187209">
    <property type="component" value="Unassembled WGS sequence"/>
</dbReference>
<dbReference type="PRINTS" id="PR01415">
    <property type="entry name" value="ANKYRIN"/>
</dbReference>
<dbReference type="SMART" id="SM00248">
    <property type="entry name" value="ANK"/>
    <property type="match status" value="2"/>
</dbReference>
<feature type="repeat" description="ANK" evidence="3">
    <location>
        <begin position="67"/>
        <end position="102"/>
    </location>
</feature>
<reference evidence="4 5" key="1">
    <citation type="submission" date="2016-11" db="EMBL/GenBank/DDBJ databases">
        <title>The macronuclear genome of Stentor coeruleus: a giant cell with tiny introns.</title>
        <authorList>
            <person name="Slabodnick M."/>
            <person name="Ruby J.G."/>
            <person name="Reiff S.B."/>
            <person name="Swart E.C."/>
            <person name="Gosai S."/>
            <person name="Prabakaran S."/>
            <person name="Witkowska E."/>
            <person name="Larue G.E."/>
            <person name="Fisher S."/>
            <person name="Freeman R.M."/>
            <person name="Gunawardena J."/>
            <person name="Chu W."/>
            <person name="Stover N.A."/>
            <person name="Gregory B.D."/>
            <person name="Nowacki M."/>
            <person name="Derisi J."/>
            <person name="Roy S.W."/>
            <person name="Marshall W.F."/>
            <person name="Sood P."/>
        </authorList>
    </citation>
    <scope>NUCLEOTIDE SEQUENCE [LARGE SCALE GENOMIC DNA]</scope>
    <source>
        <strain evidence="4">WM001</strain>
    </source>
</reference>
<comment type="caution">
    <text evidence="4">The sequence shown here is derived from an EMBL/GenBank/DDBJ whole genome shotgun (WGS) entry which is preliminary data.</text>
</comment>
<dbReference type="PROSITE" id="PS50088">
    <property type="entry name" value="ANK_REPEAT"/>
    <property type="match status" value="1"/>
</dbReference>
<dbReference type="InterPro" id="IPR002110">
    <property type="entry name" value="Ankyrin_rpt"/>
</dbReference>
<keyword evidence="2 3" id="KW-0040">ANK repeat</keyword>
<dbReference type="Pfam" id="PF12796">
    <property type="entry name" value="Ank_2"/>
    <property type="match status" value="1"/>
</dbReference>
<dbReference type="InterPro" id="IPR036770">
    <property type="entry name" value="Ankyrin_rpt-contain_sf"/>
</dbReference>
<dbReference type="PANTHER" id="PTHR24134">
    <property type="entry name" value="ANKYRIN REPEAT-CONTAINING PROTEIN DDB_G0279043"/>
    <property type="match status" value="1"/>
</dbReference>
<name>A0A1R2CRA6_9CILI</name>
<protein>
    <submittedName>
        <fullName evidence="4">Uncharacterized protein</fullName>
    </submittedName>
</protein>